<dbReference type="GO" id="GO:0003700">
    <property type="term" value="F:DNA-binding transcription factor activity"/>
    <property type="evidence" value="ECO:0007669"/>
    <property type="project" value="InterPro"/>
</dbReference>
<dbReference type="GO" id="GO:0008483">
    <property type="term" value="F:transaminase activity"/>
    <property type="evidence" value="ECO:0007669"/>
    <property type="project" value="UniProtKB-KW"/>
</dbReference>
<evidence type="ECO:0000313" key="7">
    <source>
        <dbReference type="EMBL" id="MSU89244.1"/>
    </source>
</evidence>
<keyword evidence="4" id="KW-0238">DNA-binding</keyword>
<evidence type="ECO:0000256" key="5">
    <source>
        <dbReference type="ARBA" id="ARBA00023163"/>
    </source>
</evidence>
<comment type="caution">
    <text evidence="7">The sequence shown here is derived from an EMBL/GenBank/DDBJ whole genome shotgun (WGS) entry which is preliminary data.</text>
</comment>
<keyword evidence="2" id="KW-0663">Pyridoxal phosphate</keyword>
<dbReference type="Gene3D" id="3.40.640.10">
    <property type="entry name" value="Type I PLP-dependent aspartate aminotransferase-like (Major domain)"/>
    <property type="match status" value="1"/>
</dbReference>
<dbReference type="PANTHER" id="PTHR46577:SF1">
    <property type="entry name" value="HTH-TYPE TRANSCRIPTIONAL REGULATORY PROTEIN GABR"/>
    <property type="match status" value="1"/>
</dbReference>
<dbReference type="InterPro" id="IPR015421">
    <property type="entry name" value="PyrdxlP-dep_Trfase_major"/>
</dbReference>
<dbReference type="SUPFAM" id="SSF53383">
    <property type="entry name" value="PLP-dependent transferases"/>
    <property type="match status" value="1"/>
</dbReference>
<dbReference type="RefSeq" id="WP_154445726.1">
    <property type="nucleotide sequence ID" value="NZ_WIND01000003.1"/>
</dbReference>
<dbReference type="InterPro" id="IPR015424">
    <property type="entry name" value="PyrdxlP-dep_Trfase"/>
</dbReference>
<dbReference type="PANTHER" id="PTHR46577">
    <property type="entry name" value="HTH-TYPE TRANSCRIPTIONAL REGULATORY PROTEIN GABR"/>
    <property type="match status" value="1"/>
</dbReference>
<evidence type="ECO:0000256" key="1">
    <source>
        <dbReference type="ARBA" id="ARBA00005384"/>
    </source>
</evidence>
<dbReference type="InterPro" id="IPR004839">
    <property type="entry name" value="Aminotransferase_I/II_large"/>
</dbReference>
<dbReference type="Pfam" id="PF00392">
    <property type="entry name" value="GntR"/>
    <property type="match status" value="1"/>
</dbReference>
<sequence>MAIPVEAFFLTPDGEGTLQQQVRGMVMQGILSNLFPAGARLPSSRKLAEHLGTSRITVTLAYTDLVASDYLVSRGRSGYFVSESAPRKPEFQLPATSVATATDWSRAIGSRFSGSEIVTRPRNWRDYPYPFIYGQADARLFDHHNWRACALRALSPREFEATTLDQYDQDDPKLVDVVQRHILPRRGIRARPEQILITMGAQNALWMAAEILLTQRRVAVHENPCYPEQRKILERTRCTTVALDVDEGGLDPETLPDRVDVVFTTASHQCPTNVTMPVDRRRRLIELAARRGFVIVEDDYEFEIPDTAAPAPSLKAMDRGGAVVHVGSFSKSLFPGLRLGYLVADEAFIREARSLRALILRHPPGHIQRTAAYFLGLGHYDSQLNRMARAYRRRRAEMDAALRAHGLLHGPDHARGGSSFWIDAGEGVDTSALARNLLADGVVTEPGSVFFSDRPAGRRFFRLGYSSIDSGKIPEGIRRIAARLEQSGCTRP</sequence>
<dbReference type="SUPFAM" id="SSF46785">
    <property type="entry name" value="Winged helix' DNA-binding domain"/>
    <property type="match status" value="1"/>
</dbReference>
<dbReference type="InterPro" id="IPR036388">
    <property type="entry name" value="WH-like_DNA-bd_sf"/>
</dbReference>
<evidence type="ECO:0000256" key="4">
    <source>
        <dbReference type="ARBA" id="ARBA00023125"/>
    </source>
</evidence>
<dbReference type="GO" id="GO:0003677">
    <property type="term" value="F:DNA binding"/>
    <property type="evidence" value="ECO:0007669"/>
    <property type="project" value="UniProtKB-KW"/>
</dbReference>
<evidence type="ECO:0000313" key="8">
    <source>
        <dbReference type="Proteomes" id="UP000474957"/>
    </source>
</evidence>
<dbReference type="InterPro" id="IPR000524">
    <property type="entry name" value="Tscrpt_reg_HTH_GntR"/>
</dbReference>
<dbReference type="EMBL" id="WIND01000003">
    <property type="protein sequence ID" value="MSU89244.1"/>
    <property type="molecule type" value="Genomic_DNA"/>
</dbReference>
<dbReference type="Pfam" id="PF00155">
    <property type="entry name" value="Aminotran_1_2"/>
    <property type="match status" value="1"/>
</dbReference>
<organism evidence="7 8">
    <name type="scientific">Halovulum marinum</name>
    <dbReference type="NCBI Taxonomy" id="2662447"/>
    <lineage>
        <taxon>Bacteria</taxon>
        <taxon>Pseudomonadati</taxon>
        <taxon>Pseudomonadota</taxon>
        <taxon>Alphaproteobacteria</taxon>
        <taxon>Rhodobacterales</taxon>
        <taxon>Paracoccaceae</taxon>
        <taxon>Halovulum</taxon>
    </lineage>
</organism>
<dbReference type="Gene3D" id="1.10.10.10">
    <property type="entry name" value="Winged helix-like DNA-binding domain superfamily/Winged helix DNA-binding domain"/>
    <property type="match status" value="1"/>
</dbReference>
<comment type="similarity">
    <text evidence="1">In the C-terminal section; belongs to the class-I pyridoxal-phosphate-dependent aminotransferase family.</text>
</comment>
<gene>
    <name evidence="7" type="ORF">GE300_06370</name>
</gene>
<evidence type="ECO:0000256" key="3">
    <source>
        <dbReference type="ARBA" id="ARBA00023015"/>
    </source>
</evidence>
<reference evidence="7 8" key="1">
    <citation type="submission" date="2019-10" db="EMBL/GenBank/DDBJ databases">
        <title>Cognatihalovulum marinum gen. nov. sp. nov., a new member of the family Rhodobacteraceae isolated from deep seawater of the Northwest Indian Ocean.</title>
        <authorList>
            <person name="Ruan C."/>
            <person name="Wang J."/>
            <person name="Zheng X."/>
            <person name="Song L."/>
            <person name="Zhu Y."/>
            <person name="Huang Y."/>
            <person name="Lu Z."/>
            <person name="Du W."/>
            <person name="Huang L."/>
            <person name="Dai X."/>
        </authorList>
    </citation>
    <scope>NUCLEOTIDE SEQUENCE [LARGE SCALE GENOMIC DNA]</scope>
    <source>
        <strain evidence="7 8">2CG4</strain>
    </source>
</reference>
<keyword evidence="7" id="KW-0808">Transferase</keyword>
<dbReference type="Proteomes" id="UP000474957">
    <property type="component" value="Unassembled WGS sequence"/>
</dbReference>
<keyword evidence="5" id="KW-0804">Transcription</keyword>
<feature type="domain" description="HTH gntR-type" evidence="6">
    <location>
        <begin position="16"/>
        <end position="84"/>
    </location>
</feature>
<dbReference type="GO" id="GO:0030170">
    <property type="term" value="F:pyridoxal phosphate binding"/>
    <property type="evidence" value="ECO:0007669"/>
    <property type="project" value="InterPro"/>
</dbReference>
<dbReference type="SMART" id="SM00345">
    <property type="entry name" value="HTH_GNTR"/>
    <property type="match status" value="1"/>
</dbReference>
<accession>A0A6L5YZT5</accession>
<dbReference type="CDD" id="cd07377">
    <property type="entry name" value="WHTH_GntR"/>
    <property type="match status" value="1"/>
</dbReference>
<dbReference type="CDD" id="cd00609">
    <property type="entry name" value="AAT_like"/>
    <property type="match status" value="1"/>
</dbReference>
<evidence type="ECO:0000259" key="6">
    <source>
        <dbReference type="PROSITE" id="PS50949"/>
    </source>
</evidence>
<dbReference type="InterPro" id="IPR051446">
    <property type="entry name" value="HTH_trans_reg/aminotransferase"/>
</dbReference>
<keyword evidence="8" id="KW-1185">Reference proteome</keyword>
<dbReference type="PROSITE" id="PS50949">
    <property type="entry name" value="HTH_GNTR"/>
    <property type="match status" value="1"/>
</dbReference>
<proteinExistence type="inferred from homology"/>
<name>A0A6L5YZT5_9RHOB</name>
<dbReference type="InterPro" id="IPR036390">
    <property type="entry name" value="WH_DNA-bd_sf"/>
</dbReference>
<evidence type="ECO:0000256" key="2">
    <source>
        <dbReference type="ARBA" id="ARBA00022898"/>
    </source>
</evidence>
<dbReference type="AlphaFoldDB" id="A0A6L5YZT5"/>
<keyword evidence="7" id="KW-0032">Aminotransferase</keyword>
<keyword evidence="3" id="KW-0805">Transcription regulation</keyword>
<protein>
    <submittedName>
        <fullName evidence="7">Aminotransferase class I/II-fold pyridoxal phosphate-dependent enzyme</fullName>
    </submittedName>
</protein>